<dbReference type="Proteomes" id="UP000259030">
    <property type="component" value="Plasmid pDFI3"/>
</dbReference>
<protein>
    <submittedName>
        <fullName evidence="1">Uncharacterized protein</fullName>
    </submittedName>
</protein>
<gene>
    <name evidence="1" type="ORF">DFI_18315</name>
</gene>
<evidence type="ECO:0000313" key="2">
    <source>
        <dbReference type="Proteomes" id="UP000259030"/>
    </source>
</evidence>
<name>A0A221T2N1_9DEIO</name>
<organism evidence="1 2">
    <name type="scientific">Deinococcus ficus</name>
    <dbReference type="NCBI Taxonomy" id="317577"/>
    <lineage>
        <taxon>Bacteria</taxon>
        <taxon>Thermotogati</taxon>
        <taxon>Deinococcota</taxon>
        <taxon>Deinococci</taxon>
        <taxon>Deinococcales</taxon>
        <taxon>Deinococcaceae</taxon>
        <taxon>Deinococcus</taxon>
    </lineage>
</organism>
<keyword evidence="1" id="KW-0614">Plasmid</keyword>
<dbReference type="KEGG" id="dfc:DFI_18315"/>
<accession>A0A221T2N1</accession>
<keyword evidence="2" id="KW-1185">Reference proteome</keyword>
<geneLocation type="plasmid" evidence="2">
    <name>pdfi3</name>
</geneLocation>
<evidence type="ECO:0000313" key="1">
    <source>
        <dbReference type="EMBL" id="ASN83155.1"/>
    </source>
</evidence>
<sequence length="114" mass="12681">MFMTGGDLHRVAEEAWRKVPRDWPRPRGDKRREGRYEGDARQLRGLLEAAVGRYGPNAWVLLVKAGPAPSNTLSWFAPGVPVMYQGQDRGDGLYKVPAQAALYALDRGLIRCGT</sequence>
<reference evidence="1 2" key="1">
    <citation type="submission" date="2017-05" db="EMBL/GenBank/DDBJ databases">
        <title>The complete genome sequence of Deinococcus ficus isolated from the rhizosphere of the Ficus religiosa L. in Taiwan.</title>
        <authorList>
            <person name="Wu K.-M."/>
            <person name="Liao T.-L."/>
            <person name="Liu Y.-M."/>
            <person name="Young C.-C."/>
            <person name="Tsai S.-F."/>
        </authorList>
    </citation>
    <scope>NUCLEOTIDE SEQUENCE [LARGE SCALE GENOMIC DNA]</scope>
    <source>
        <strain evidence="1 2">CC-FR2-10</strain>
        <plasmid evidence="2">pdfi3</plasmid>
    </source>
</reference>
<dbReference type="EMBL" id="CP021084">
    <property type="protein sequence ID" value="ASN83155.1"/>
    <property type="molecule type" value="Genomic_DNA"/>
</dbReference>
<proteinExistence type="predicted"/>
<dbReference type="AlphaFoldDB" id="A0A221T2N1"/>